<feature type="non-terminal residue" evidence="1">
    <location>
        <position position="1"/>
    </location>
</feature>
<dbReference type="AlphaFoldDB" id="A0A0B6XVQ8"/>
<accession>A0A0B6XVQ8</accession>
<name>A0A0B6XVQ8_9EUPU</name>
<evidence type="ECO:0000313" key="1">
    <source>
        <dbReference type="EMBL" id="CEK48157.1"/>
    </source>
</evidence>
<sequence length="110" mass="12128">SGHQIAQPQTSILKALSQVHPQENGSIASKESGEFKQTNEFSSKKLAYEENISKDTKSDKDLFQNSNVSALHMLISNSPILVDNKEQVCLTNAKNVTLFNVALQRPDVLT</sequence>
<proteinExistence type="predicted"/>
<gene>
    <name evidence="1" type="primary">ORF3246</name>
</gene>
<organism evidence="1">
    <name type="scientific">Arion vulgaris</name>
    <dbReference type="NCBI Taxonomy" id="1028688"/>
    <lineage>
        <taxon>Eukaryota</taxon>
        <taxon>Metazoa</taxon>
        <taxon>Spiralia</taxon>
        <taxon>Lophotrochozoa</taxon>
        <taxon>Mollusca</taxon>
        <taxon>Gastropoda</taxon>
        <taxon>Heterobranchia</taxon>
        <taxon>Euthyneura</taxon>
        <taxon>Panpulmonata</taxon>
        <taxon>Eupulmonata</taxon>
        <taxon>Stylommatophora</taxon>
        <taxon>Helicina</taxon>
        <taxon>Arionoidea</taxon>
        <taxon>Arionidae</taxon>
        <taxon>Arion</taxon>
    </lineage>
</organism>
<dbReference type="EMBL" id="HACG01001292">
    <property type="protein sequence ID" value="CEK48157.1"/>
    <property type="molecule type" value="Transcribed_RNA"/>
</dbReference>
<reference evidence="1" key="1">
    <citation type="submission" date="2014-12" db="EMBL/GenBank/DDBJ databases">
        <title>Insight into the proteome of Arion vulgaris.</title>
        <authorList>
            <person name="Aradska J."/>
            <person name="Bulat T."/>
            <person name="Smidak R."/>
            <person name="Sarate P."/>
            <person name="Gangsoo J."/>
            <person name="Sialana F."/>
            <person name="Bilban M."/>
            <person name="Lubec G."/>
        </authorList>
    </citation>
    <scope>NUCLEOTIDE SEQUENCE</scope>
    <source>
        <tissue evidence="1">Skin</tissue>
    </source>
</reference>
<protein>
    <submittedName>
        <fullName evidence="1">Uncharacterized protein</fullName>
    </submittedName>
</protein>
<feature type="non-terminal residue" evidence="1">
    <location>
        <position position="110"/>
    </location>
</feature>